<feature type="transmembrane region" description="Helical" evidence="1">
    <location>
        <begin position="137"/>
        <end position="157"/>
    </location>
</feature>
<evidence type="ECO:0000256" key="1">
    <source>
        <dbReference type="SAM" id="Phobius"/>
    </source>
</evidence>
<dbReference type="Proteomes" id="UP000585638">
    <property type="component" value="Unassembled WGS sequence"/>
</dbReference>
<keyword evidence="1" id="KW-0812">Transmembrane</keyword>
<name>A0A7W9KEV7_9PSEU</name>
<comment type="caution">
    <text evidence="2">The sequence shown here is derived from an EMBL/GenBank/DDBJ whole genome shotgun (WGS) entry which is preliminary data.</text>
</comment>
<feature type="transmembrane region" description="Helical" evidence="1">
    <location>
        <begin position="52"/>
        <end position="73"/>
    </location>
</feature>
<keyword evidence="1" id="KW-1133">Transmembrane helix</keyword>
<reference evidence="2 3" key="1">
    <citation type="submission" date="2020-08" db="EMBL/GenBank/DDBJ databases">
        <title>Sequencing the genomes of 1000 actinobacteria strains.</title>
        <authorList>
            <person name="Klenk H.-P."/>
        </authorList>
    </citation>
    <scope>NUCLEOTIDE SEQUENCE [LARGE SCALE GENOMIC DNA]</scope>
    <source>
        <strain evidence="2 3">DSM 43851</strain>
    </source>
</reference>
<gene>
    <name evidence="2" type="ORF">BJ998_002543</name>
</gene>
<evidence type="ECO:0000313" key="2">
    <source>
        <dbReference type="EMBL" id="MBB5891347.1"/>
    </source>
</evidence>
<dbReference type="AlphaFoldDB" id="A0A7W9KEV7"/>
<accession>A0A7W9KEV7</accession>
<evidence type="ECO:0000313" key="3">
    <source>
        <dbReference type="Proteomes" id="UP000585638"/>
    </source>
</evidence>
<protein>
    <recommendedName>
        <fullName evidence="4">DUF1453 domain-containing protein</fullName>
    </recommendedName>
</protein>
<keyword evidence="3" id="KW-1185">Reference proteome</keyword>
<keyword evidence="1" id="KW-0472">Membrane</keyword>
<proteinExistence type="predicted"/>
<evidence type="ECO:0008006" key="4">
    <source>
        <dbReference type="Google" id="ProtNLM"/>
    </source>
</evidence>
<feature type="transmembrane region" description="Helical" evidence="1">
    <location>
        <begin position="93"/>
        <end position="113"/>
    </location>
</feature>
<sequence>MRDGLFLSGIILAIVLTTQIGRHRAWNWILILPFLTCSAGGVAALVQMKLTVANVLATLVALAVGALIGRWLITKMQVERSPKNGKFYTRCGLVYLSIWVGVFAVRAGLQYLMDTVKPIADGYNSFRAAVDLGADQFFNFFLFVVLSMIVVRTIEVWKRKAAIKRAEAAEGVPVRV</sequence>
<feature type="transmembrane region" description="Helical" evidence="1">
    <location>
        <begin position="28"/>
        <end position="46"/>
    </location>
</feature>
<dbReference type="Pfam" id="PF07301">
    <property type="entry name" value="DUF1453"/>
    <property type="match status" value="1"/>
</dbReference>
<feature type="transmembrane region" description="Helical" evidence="1">
    <location>
        <begin position="6"/>
        <end position="21"/>
    </location>
</feature>
<dbReference type="InterPro" id="IPR058247">
    <property type="entry name" value="DUF1453"/>
</dbReference>
<organism evidence="2 3">
    <name type="scientific">Kutzneria kofuensis</name>
    <dbReference type="NCBI Taxonomy" id="103725"/>
    <lineage>
        <taxon>Bacteria</taxon>
        <taxon>Bacillati</taxon>
        <taxon>Actinomycetota</taxon>
        <taxon>Actinomycetes</taxon>
        <taxon>Pseudonocardiales</taxon>
        <taxon>Pseudonocardiaceae</taxon>
        <taxon>Kutzneria</taxon>
    </lineage>
</organism>
<dbReference type="RefSeq" id="WP_184861398.1">
    <property type="nucleotide sequence ID" value="NZ_BAAAWY010000053.1"/>
</dbReference>
<dbReference type="EMBL" id="JACHIR010000001">
    <property type="protein sequence ID" value="MBB5891347.1"/>
    <property type="molecule type" value="Genomic_DNA"/>
</dbReference>